<comment type="caution">
    <text evidence="1">The sequence shown here is derived from an EMBL/GenBank/DDBJ whole genome shotgun (WGS) entry which is preliminary data.</text>
</comment>
<evidence type="ECO:0000313" key="1">
    <source>
        <dbReference type="EMBL" id="KAJ8673875.1"/>
    </source>
</evidence>
<evidence type="ECO:0000313" key="2">
    <source>
        <dbReference type="Proteomes" id="UP001239111"/>
    </source>
</evidence>
<name>A0ACC2NWE9_9HYME</name>
<protein>
    <submittedName>
        <fullName evidence="1">Uncharacterized protein</fullName>
    </submittedName>
</protein>
<accession>A0ACC2NWE9</accession>
<dbReference type="EMBL" id="CM056743">
    <property type="protein sequence ID" value="KAJ8673875.1"/>
    <property type="molecule type" value="Genomic_DNA"/>
</dbReference>
<gene>
    <name evidence="1" type="ORF">QAD02_005137</name>
</gene>
<reference evidence="1" key="1">
    <citation type="submission" date="2023-04" db="EMBL/GenBank/DDBJ databases">
        <title>A chromosome-level genome assembly of the parasitoid wasp Eretmocerus hayati.</title>
        <authorList>
            <person name="Zhong Y."/>
            <person name="Liu S."/>
            <person name="Liu Y."/>
        </authorList>
    </citation>
    <scope>NUCLEOTIDE SEQUENCE</scope>
    <source>
        <strain evidence="1">ZJU_SS_LIU_2023</strain>
    </source>
</reference>
<keyword evidence="2" id="KW-1185">Reference proteome</keyword>
<sequence>MANKLLTITVVFYICFAVSVTLIHCRASQRVCNTIACKNIASTIKKNMDDNVKQCDDFYQFACGNYKKDEDVPNDILQMDPIGEINEKIMKKLNSYLQKDNRNKFEKHLEYIKDRIDEIVIKEVKIRNPVEEFFGALKNFLIKNIDKKVWNPNHIMKDLDMIKNYIKKNFNIKAPSLNSMKKIRDVIKNYINENLNKRRPSFLNKLFLYYQSCTNEENVQKDERDHLMKLLDKVGGWPVLTESWDEKRFDWIKSMYTLRDEGLRYNAFMNVMYQPDIQTKITVIALDKSPLSLNLSPRILLTTDHKLVGEYYKYMVEMAVALGANRSRAEKELKQSLNFEIEMARILVNPILKQDSKVLSNPKTIGELYENYKNCSIPWETYLTKILKPPIPLSMSDKVIVHDPAYLHSLCSLLARTKSKKILANYAVWSVISLFTPMLGPKAVQLTKDWQEKLLGKSIKEIRWKKCVSLSKTLMPLAVGALYVRNIYDGNIKKTKEVASEMVNQIRQEMAKSIKREAWMDNSTRMKALKKLDKMTFLVAYPKELQDDTKLNDIFRNLRIDRDSYLKSTLNLIRLGWDLQARGYQKPIVKNSWFELFGDPSTPNAFYTPLDNSFMLLASLLQEPFFHADYPKYINFAGIGSVIGHEMSHGFDVRGSIFDENGQHFDWWDEATKKVYSGKAGCFIHQYDDFGKVKNISINGTFTLSENMADNVGLKQTYSAYNTWMKKNPKEPRLPGLEQFTPEQMFWLSYANSLCSKTPPGPGSTTDLMIDNHAPNHLRVLATLANIPEFSRDFNCPVGSFMNRPNKTCSVW</sequence>
<organism evidence="1 2">
    <name type="scientific">Eretmocerus hayati</name>
    <dbReference type="NCBI Taxonomy" id="131215"/>
    <lineage>
        <taxon>Eukaryota</taxon>
        <taxon>Metazoa</taxon>
        <taxon>Ecdysozoa</taxon>
        <taxon>Arthropoda</taxon>
        <taxon>Hexapoda</taxon>
        <taxon>Insecta</taxon>
        <taxon>Pterygota</taxon>
        <taxon>Neoptera</taxon>
        <taxon>Endopterygota</taxon>
        <taxon>Hymenoptera</taxon>
        <taxon>Apocrita</taxon>
        <taxon>Proctotrupomorpha</taxon>
        <taxon>Chalcidoidea</taxon>
        <taxon>Aphelinidae</taxon>
        <taxon>Aphelininae</taxon>
        <taxon>Eretmocerus</taxon>
    </lineage>
</organism>
<proteinExistence type="predicted"/>
<dbReference type="Proteomes" id="UP001239111">
    <property type="component" value="Chromosome 3"/>
</dbReference>